<dbReference type="PROSITE" id="PS51197">
    <property type="entry name" value="HTH_RRF2_2"/>
    <property type="match status" value="1"/>
</dbReference>
<comment type="caution">
    <text evidence="2">The sequence shown here is derived from an EMBL/GenBank/DDBJ whole genome shotgun (WGS) entry which is preliminary data.</text>
</comment>
<protein>
    <submittedName>
        <fullName evidence="2">Rrf2 family nitric oxide-sensitive transcriptional repressor</fullName>
    </submittedName>
</protein>
<dbReference type="NCBIfam" id="TIGR00738">
    <property type="entry name" value="rrf2_super"/>
    <property type="match status" value="1"/>
</dbReference>
<dbReference type="InterPro" id="IPR000944">
    <property type="entry name" value="Tscrpt_reg_Rrf2"/>
</dbReference>
<proteinExistence type="predicted"/>
<evidence type="ECO:0000256" key="1">
    <source>
        <dbReference type="ARBA" id="ARBA00023125"/>
    </source>
</evidence>
<dbReference type="InterPro" id="IPR036390">
    <property type="entry name" value="WH_DNA-bd_sf"/>
</dbReference>
<gene>
    <name evidence="2" type="ORF">HNO88_002638</name>
</gene>
<dbReference type="PANTHER" id="PTHR33221:SF4">
    <property type="entry name" value="HTH-TYPE TRANSCRIPTIONAL REPRESSOR NSRR"/>
    <property type="match status" value="1"/>
</dbReference>
<sequence length="172" mass="18683">MQLTRYTDYAMRVLLHVGARDEGDLSSIQEIADVYGISKDHLKKVVQDLAAAGFIVTVRGRTGGLKLGRPATEITIGQIVRHTETGFDLVDCSSCLIAPACTLPRILAEATRAFLDVLDRYTLADILQRRADLRGLFGRAAPLADIINAVAEDEGACVKREGGTKRKTGSRK</sequence>
<keyword evidence="3" id="KW-1185">Reference proteome</keyword>
<dbReference type="InterPro" id="IPR036388">
    <property type="entry name" value="WH-like_DNA-bd_sf"/>
</dbReference>
<dbReference type="GO" id="GO:0005829">
    <property type="term" value="C:cytosol"/>
    <property type="evidence" value="ECO:0007669"/>
    <property type="project" value="TreeGrafter"/>
</dbReference>
<dbReference type="AlphaFoldDB" id="A0A7W7NXC7"/>
<dbReference type="PANTHER" id="PTHR33221">
    <property type="entry name" value="WINGED HELIX-TURN-HELIX TRANSCRIPTIONAL REGULATOR, RRF2 FAMILY"/>
    <property type="match status" value="1"/>
</dbReference>
<dbReference type="RefSeq" id="WP_184245924.1">
    <property type="nucleotide sequence ID" value="NZ_JACHLR010000010.1"/>
</dbReference>
<dbReference type="SUPFAM" id="SSF46785">
    <property type="entry name" value="Winged helix' DNA-binding domain"/>
    <property type="match status" value="1"/>
</dbReference>
<name>A0A7W7NXC7_9SPHN</name>
<dbReference type="Proteomes" id="UP000555448">
    <property type="component" value="Unassembled WGS sequence"/>
</dbReference>
<evidence type="ECO:0000313" key="3">
    <source>
        <dbReference type="Proteomes" id="UP000555448"/>
    </source>
</evidence>
<dbReference type="Pfam" id="PF02082">
    <property type="entry name" value="Rrf2"/>
    <property type="match status" value="1"/>
</dbReference>
<dbReference type="Gene3D" id="1.10.10.10">
    <property type="entry name" value="Winged helix-like DNA-binding domain superfamily/Winged helix DNA-binding domain"/>
    <property type="match status" value="1"/>
</dbReference>
<accession>A0A7W7NXC7</accession>
<reference evidence="2 3" key="1">
    <citation type="submission" date="2020-08" db="EMBL/GenBank/DDBJ databases">
        <title>Functional genomics of gut bacteria from endangered species of beetles.</title>
        <authorList>
            <person name="Carlos-Shanley C."/>
        </authorList>
    </citation>
    <scope>NUCLEOTIDE SEQUENCE [LARGE SCALE GENOMIC DNA]</scope>
    <source>
        <strain evidence="2 3">S00245</strain>
    </source>
</reference>
<dbReference type="GO" id="GO:0003700">
    <property type="term" value="F:DNA-binding transcription factor activity"/>
    <property type="evidence" value="ECO:0007669"/>
    <property type="project" value="TreeGrafter"/>
</dbReference>
<organism evidence="2 3">
    <name type="scientific">Novosphingobium chloroacetimidivorans</name>
    <dbReference type="NCBI Taxonomy" id="1428314"/>
    <lineage>
        <taxon>Bacteria</taxon>
        <taxon>Pseudomonadati</taxon>
        <taxon>Pseudomonadota</taxon>
        <taxon>Alphaproteobacteria</taxon>
        <taxon>Sphingomonadales</taxon>
        <taxon>Sphingomonadaceae</taxon>
        <taxon>Novosphingobium</taxon>
    </lineage>
</organism>
<keyword evidence="1" id="KW-0238">DNA-binding</keyword>
<dbReference type="GO" id="GO:0003677">
    <property type="term" value="F:DNA binding"/>
    <property type="evidence" value="ECO:0007669"/>
    <property type="project" value="UniProtKB-KW"/>
</dbReference>
<evidence type="ECO:0000313" key="2">
    <source>
        <dbReference type="EMBL" id="MBB4859309.1"/>
    </source>
</evidence>
<dbReference type="EMBL" id="JACHLR010000010">
    <property type="protein sequence ID" value="MBB4859309.1"/>
    <property type="molecule type" value="Genomic_DNA"/>
</dbReference>